<keyword evidence="2" id="KW-1185">Reference proteome</keyword>
<accession>A0ACB0LB61</accession>
<evidence type="ECO:0000313" key="1">
    <source>
        <dbReference type="EMBL" id="CAJ2666521.1"/>
    </source>
</evidence>
<gene>
    <name evidence="1" type="ORF">MILVUS5_LOCUS31308</name>
</gene>
<protein>
    <submittedName>
        <fullName evidence="1">Uncharacterized protein</fullName>
    </submittedName>
</protein>
<comment type="caution">
    <text evidence="1">The sequence shown here is derived from an EMBL/GenBank/DDBJ whole genome shotgun (WGS) entry which is preliminary data.</text>
</comment>
<proteinExistence type="predicted"/>
<reference evidence="1" key="1">
    <citation type="submission" date="2023-10" db="EMBL/GenBank/DDBJ databases">
        <authorList>
            <person name="Rodriguez Cubillos JULIANA M."/>
            <person name="De Vega J."/>
        </authorList>
    </citation>
    <scope>NUCLEOTIDE SEQUENCE</scope>
</reference>
<dbReference type="Proteomes" id="UP001177021">
    <property type="component" value="Unassembled WGS sequence"/>
</dbReference>
<name>A0ACB0LB61_TRIPR</name>
<organism evidence="1 2">
    <name type="scientific">Trifolium pratense</name>
    <name type="common">Red clover</name>
    <dbReference type="NCBI Taxonomy" id="57577"/>
    <lineage>
        <taxon>Eukaryota</taxon>
        <taxon>Viridiplantae</taxon>
        <taxon>Streptophyta</taxon>
        <taxon>Embryophyta</taxon>
        <taxon>Tracheophyta</taxon>
        <taxon>Spermatophyta</taxon>
        <taxon>Magnoliopsida</taxon>
        <taxon>eudicotyledons</taxon>
        <taxon>Gunneridae</taxon>
        <taxon>Pentapetalae</taxon>
        <taxon>rosids</taxon>
        <taxon>fabids</taxon>
        <taxon>Fabales</taxon>
        <taxon>Fabaceae</taxon>
        <taxon>Papilionoideae</taxon>
        <taxon>50 kb inversion clade</taxon>
        <taxon>NPAAA clade</taxon>
        <taxon>Hologalegina</taxon>
        <taxon>IRL clade</taxon>
        <taxon>Trifolieae</taxon>
        <taxon>Trifolium</taxon>
    </lineage>
</organism>
<dbReference type="EMBL" id="CASHSV030000513">
    <property type="protein sequence ID" value="CAJ2666521.1"/>
    <property type="molecule type" value="Genomic_DNA"/>
</dbReference>
<sequence length="74" mass="8421">MDAHKVKGSSEISSSRAEAYRRLFLKRIPKAWWMQLIIYAVVVQNLVLLFAIIIIISCCVIQTSRLSLSSGKRI</sequence>
<evidence type="ECO:0000313" key="2">
    <source>
        <dbReference type="Proteomes" id="UP001177021"/>
    </source>
</evidence>